<evidence type="ECO:0000313" key="9">
    <source>
        <dbReference type="Proteomes" id="UP000178943"/>
    </source>
</evidence>
<comment type="caution">
    <text evidence="8">The sequence shown here is derived from an EMBL/GenBank/DDBJ whole genome shotgun (WGS) entry which is preliminary data.</text>
</comment>
<evidence type="ECO:0000256" key="7">
    <source>
        <dbReference type="ARBA" id="ARBA00023016"/>
    </source>
</evidence>
<proteinExistence type="inferred from homology"/>
<dbReference type="Proteomes" id="UP000178943">
    <property type="component" value="Unassembled WGS sequence"/>
</dbReference>
<dbReference type="AlphaFoldDB" id="A0A1F5VX03"/>
<reference evidence="8 9" key="1">
    <citation type="journal article" date="2016" name="Nat. Commun.">
        <title>Thousands of microbial genomes shed light on interconnected biogeochemical processes in an aquifer system.</title>
        <authorList>
            <person name="Anantharaman K."/>
            <person name="Brown C.T."/>
            <person name="Hug L.A."/>
            <person name="Sharon I."/>
            <person name="Castelle C.J."/>
            <person name="Probst A.J."/>
            <person name="Thomas B.C."/>
            <person name="Singh A."/>
            <person name="Wilkins M.J."/>
            <person name="Karaoz U."/>
            <person name="Brodie E.L."/>
            <person name="Williams K.H."/>
            <person name="Hubbard S.S."/>
            <person name="Banfield J.F."/>
        </authorList>
    </citation>
    <scope>NUCLEOTIDE SEQUENCE [LARGE SCALE GENOMIC DNA]</scope>
</reference>
<dbReference type="PANTHER" id="PTHR34873">
    <property type="entry name" value="SSR1766 PROTEIN"/>
    <property type="match status" value="1"/>
</dbReference>
<protein>
    <recommendedName>
        <fullName evidence="10">Addiction module toxin, HicA family</fullName>
    </recommendedName>
</protein>
<dbReference type="PANTHER" id="PTHR34873:SF3">
    <property type="entry name" value="ADDICTION MODULE TOXIN, HICA FAMILY"/>
    <property type="match status" value="1"/>
</dbReference>
<dbReference type="InterPro" id="IPR012933">
    <property type="entry name" value="HicA_mRNA_interferase"/>
</dbReference>
<dbReference type="GO" id="GO:0016787">
    <property type="term" value="F:hydrolase activity"/>
    <property type="evidence" value="ECO:0007669"/>
    <property type="project" value="UniProtKB-KW"/>
</dbReference>
<keyword evidence="4" id="KW-0255">Endonuclease</keyword>
<dbReference type="GO" id="GO:0004519">
    <property type="term" value="F:endonuclease activity"/>
    <property type="evidence" value="ECO:0007669"/>
    <property type="project" value="UniProtKB-KW"/>
</dbReference>
<dbReference type="Pfam" id="PF07927">
    <property type="entry name" value="HicA_toxin"/>
    <property type="match status" value="1"/>
</dbReference>
<dbReference type="EMBL" id="MFGW01000035">
    <property type="protein sequence ID" value="OGF67996.1"/>
    <property type="molecule type" value="Genomic_DNA"/>
</dbReference>
<dbReference type="STRING" id="1817863.A2Y62_21530"/>
<organism evidence="8 9">
    <name type="scientific">Candidatus Fischerbacteria bacterium RBG_13_37_8</name>
    <dbReference type="NCBI Taxonomy" id="1817863"/>
    <lineage>
        <taxon>Bacteria</taxon>
        <taxon>Candidatus Fischeribacteriota</taxon>
    </lineage>
</organism>
<sequence>MKQLSGKEFCSILEKKGWKRERIKGSHHIYGKNDQKIKLSVPVHKNKALKKGLLTYFMKIAHLSEKDL</sequence>
<keyword evidence="5" id="KW-0378">Hydrolase</keyword>
<comment type="similarity">
    <text evidence="1">Belongs to the HicA mRNA interferase family.</text>
</comment>
<gene>
    <name evidence="8" type="ORF">A2Y62_21530</name>
</gene>
<evidence type="ECO:0000313" key="8">
    <source>
        <dbReference type="EMBL" id="OGF67996.1"/>
    </source>
</evidence>
<dbReference type="GO" id="GO:0003729">
    <property type="term" value="F:mRNA binding"/>
    <property type="evidence" value="ECO:0007669"/>
    <property type="project" value="InterPro"/>
</dbReference>
<accession>A0A1F5VX03</accession>
<keyword evidence="6" id="KW-0694">RNA-binding</keyword>
<evidence type="ECO:0000256" key="5">
    <source>
        <dbReference type="ARBA" id="ARBA00022801"/>
    </source>
</evidence>
<keyword evidence="7" id="KW-0346">Stress response</keyword>
<evidence type="ECO:0000256" key="3">
    <source>
        <dbReference type="ARBA" id="ARBA00022722"/>
    </source>
</evidence>
<evidence type="ECO:0000256" key="4">
    <source>
        <dbReference type="ARBA" id="ARBA00022759"/>
    </source>
</evidence>
<evidence type="ECO:0000256" key="1">
    <source>
        <dbReference type="ARBA" id="ARBA00006620"/>
    </source>
</evidence>
<dbReference type="SUPFAM" id="SSF54786">
    <property type="entry name" value="YcfA/nrd intein domain"/>
    <property type="match status" value="1"/>
</dbReference>
<keyword evidence="3" id="KW-0540">Nuclease</keyword>
<evidence type="ECO:0000256" key="2">
    <source>
        <dbReference type="ARBA" id="ARBA00022649"/>
    </source>
</evidence>
<dbReference type="InterPro" id="IPR038570">
    <property type="entry name" value="HicA_sf"/>
</dbReference>
<evidence type="ECO:0008006" key="10">
    <source>
        <dbReference type="Google" id="ProtNLM"/>
    </source>
</evidence>
<dbReference type="Gene3D" id="3.30.920.30">
    <property type="entry name" value="Hypothetical protein"/>
    <property type="match status" value="1"/>
</dbReference>
<keyword evidence="2" id="KW-1277">Toxin-antitoxin system</keyword>
<evidence type="ECO:0000256" key="6">
    <source>
        <dbReference type="ARBA" id="ARBA00022884"/>
    </source>
</evidence>
<name>A0A1F5VX03_9BACT</name>